<keyword evidence="5 9" id="KW-0812">Transmembrane</keyword>
<feature type="region of interest" description="Disordered" evidence="8">
    <location>
        <begin position="1"/>
        <end position="67"/>
    </location>
</feature>
<dbReference type="SUPFAM" id="SSF143865">
    <property type="entry name" value="CorA soluble domain-like"/>
    <property type="match status" value="1"/>
</dbReference>
<evidence type="ECO:0000256" key="7">
    <source>
        <dbReference type="ARBA" id="ARBA00023136"/>
    </source>
</evidence>
<evidence type="ECO:0000256" key="5">
    <source>
        <dbReference type="ARBA" id="ARBA00022692"/>
    </source>
</evidence>
<feature type="compositionally biased region" description="Acidic residues" evidence="8">
    <location>
        <begin position="1"/>
        <end position="19"/>
    </location>
</feature>
<dbReference type="PANTHER" id="PTHR46494">
    <property type="entry name" value="CORA FAMILY METAL ION TRANSPORTER (EUROFUNG)"/>
    <property type="match status" value="1"/>
</dbReference>
<evidence type="ECO:0000256" key="1">
    <source>
        <dbReference type="ARBA" id="ARBA00004651"/>
    </source>
</evidence>
<dbReference type="GO" id="GO:0000287">
    <property type="term" value="F:magnesium ion binding"/>
    <property type="evidence" value="ECO:0007669"/>
    <property type="project" value="TreeGrafter"/>
</dbReference>
<protein>
    <submittedName>
        <fullName evidence="10">CorA-like protein</fullName>
    </submittedName>
</protein>
<feature type="transmembrane region" description="Helical" evidence="9">
    <location>
        <begin position="473"/>
        <end position="496"/>
    </location>
</feature>
<keyword evidence="3" id="KW-0813">Transport</keyword>
<evidence type="ECO:0000313" key="10">
    <source>
        <dbReference type="EMBL" id="KAF7318842.1"/>
    </source>
</evidence>
<dbReference type="Pfam" id="PF01544">
    <property type="entry name" value="CorA"/>
    <property type="match status" value="1"/>
</dbReference>
<dbReference type="Proteomes" id="UP000613580">
    <property type="component" value="Unassembled WGS sequence"/>
</dbReference>
<evidence type="ECO:0000256" key="8">
    <source>
        <dbReference type="SAM" id="MobiDB-lite"/>
    </source>
</evidence>
<evidence type="ECO:0000313" key="11">
    <source>
        <dbReference type="Proteomes" id="UP000613580"/>
    </source>
</evidence>
<dbReference type="GO" id="GO:0015095">
    <property type="term" value="F:magnesium ion transmembrane transporter activity"/>
    <property type="evidence" value="ECO:0007669"/>
    <property type="project" value="TreeGrafter"/>
</dbReference>
<keyword evidence="4" id="KW-1003">Cell membrane</keyword>
<dbReference type="Gene3D" id="1.20.58.340">
    <property type="entry name" value="Magnesium transport protein CorA, transmembrane region"/>
    <property type="match status" value="2"/>
</dbReference>
<comment type="caution">
    <text evidence="10">The sequence shown here is derived from an EMBL/GenBank/DDBJ whole genome shotgun (WGS) entry which is preliminary data.</text>
</comment>
<proteinExistence type="inferred from homology"/>
<dbReference type="OrthoDB" id="165352at2759"/>
<dbReference type="InterPro" id="IPR045861">
    <property type="entry name" value="CorA_cytoplasmic_dom"/>
</dbReference>
<dbReference type="AlphaFoldDB" id="A0A8H6WIH0"/>
<dbReference type="PANTHER" id="PTHR46494:SF1">
    <property type="entry name" value="CORA FAMILY METAL ION TRANSPORTER (EUROFUNG)"/>
    <property type="match status" value="1"/>
</dbReference>
<dbReference type="InterPro" id="IPR002523">
    <property type="entry name" value="MgTranspt_CorA/ZnTranspt_ZntB"/>
</dbReference>
<evidence type="ECO:0000256" key="9">
    <source>
        <dbReference type="SAM" id="Phobius"/>
    </source>
</evidence>
<dbReference type="SUPFAM" id="SSF144083">
    <property type="entry name" value="Magnesium transport protein CorA, transmembrane region"/>
    <property type="match status" value="1"/>
</dbReference>
<dbReference type="Gene3D" id="3.30.460.20">
    <property type="entry name" value="CorA soluble domain-like"/>
    <property type="match status" value="1"/>
</dbReference>
<dbReference type="GO" id="GO:0015087">
    <property type="term" value="F:cobalt ion transmembrane transporter activity"/>
    <property type="evidence" value="ECO:0007669"/>
    <property type="project" value="TreeGrafter"/>
</dbReference>
<reference evidence="10" key="1">
    <citation type="submission" date="2020-05" db="EMBL/GenBank/DDBJ databases">
        <title>Mycena genomes resolve the evolution of fungal bioluminescence.</title>
        <authorList>
            <person name="Tsai I.J."/>
        </authorList>
    </citation>
    <scope>NUCLEOTIDE SEQUENCE</scope>
    <source>
        <strain evidence="10">110903Hualien_Pintung</strain>
    </source>
</reference>
<name>A0A8H6WIH0_MYCCL</name>
<evidence type="ECO:0000256" key="3">
    <source>
        <dbReference type="ARBA" id="ARBA00022448"/>
    </source>
</evidence>
<keyword evidence="7 9" id="KW-0472">Membrane</keyword>
<comment type="subcellular location">
    <subcellularLocation>
        <location evidence="1">Cell membrane</location>
        <topology evidence="1">Multi-pass membrane protein</topology>
    </subcellularLocation>
</comment>
<gene>
    <name evidence="10" type="ORF">HMN09_00219700</name>
</gene>
<keyword evidence="6 9" id="KW-1133">Transmembrane helix</keyword>
<dbReference type="GO" id="GO:0050897">
    <property type="term" value="F:cobalt ion binding"/>
    <property type="evidence" value="ECO:0007669"/>
    <property type="project" value="TreeGrafter"/>
</dbReference>
<dbReference type="InterPro" id="IPR045863">
    <property type="entry name" value="CorA_TM1_TM2"/>
</dbReference>
<evidence type="ECO:0000256" key="6">
    <source>
        <dbReference type="ARBA" id="ARBA00022989"/>
    </source>
</evidence>
<evidence type="ECO:0000256" key="2">
    <source>
        <dbReference type="ARBA" id="ARBA00009765"/>
    </source>
</evidence>
<accession>A0A8H6WIH0</accession>
<dbReference type="EMBL" id="JACAZE010000003">
    <property type="protein sequence ID" value="KAF7318842.1"/>
    <property type="molecule type" value="Genomic_DNA"/>
</dbReference>
<comment type="similarity">
    <text evidence="2">Belongs to the CorA metal ion transporter (MIT) (TC 1.A.35) family.</text>
</comment>
<evidence type="ECO:0000256" key="4">
    <source>
        <dbReference type="ARBA" id="ARBA00022475"/>
    </source>
</evidence>
<sequence length="560" mass="63121">MSSDSEDESIMLDPEEQLDESERPASPHYNAEPLNLHTTRTRESVRSRSRSVKSPPPFSTVYPPGSMTPKERFRRAVRKVIALHHGANVLVAQRQRSVGAEPGVDVLRGTADAQYGGIREPNAVIEIADYSSLRSNVRQMSVNAFVKFMEDVDASEPEPWVKVRWINIGGLDWQIIKALAIRYDLHPLALEDILHAHPRARSKVDYYNQHLFMRILAHELSVDERDPDPLQPRRTPKPALEAALKTATAHGTRATPIAQVAEDPSITALKRQGRVAVNLIPMFTFLLRNGTVITMHATPTLRMTDPITARVRQFDSGLRTSADASLLVQSLLALVVDMSLEVINAYQARIRHFERQILTHLDIETVRDLHVLSADLSLHRRTLEPIGTVITGLRKYDVDRVAALLDHTEDEHNTDVKVVGYMSKKAQVYLADTSANMDYMFSQLDTITGTGGNLVNYTFNLTSYEMNEVMRRLTLASIIFLPLTLLAGYGGMNFNYPWTNEPTNMWLTSHNHGDGTFWAFAIPMLAVTMVLFLNQDLRRMASYIHKKMIANRAIKNLTAR</sequence>
<organism evidence="10 11">
    <name type="scientific">Mycena chlorophos</name>
    <name type="common">Agaric fungus</name>
    <name type="synonym">Agaricus chlorophos</name>
    <dbReference type="NCBI Taxonomy" id="658473"/>
    <lineage>
        <taxon>Eukaryota</taxon>
        <taxon>Fungi</taxon>
        <taxon>Dikarya</taxon>
        <taxon>Basidiomycota</taxon>
        <taxon>Agaricomycotina</taxon>
        <taxon>Agaricomycetes</taxon>
        <taxon>Agaricomycetidae</taxon>
        <taxon>Agaricales</taxon>
        <taxon>Marasmiineae</taxon>
        <taxon>Mycenaceae</taxon>
        <taxon>Mycena</taxon>
    </lineage>
</organism>
<keyword evidence="11" id="KW-1185">Reference proteome</keyword>
<dbReference type="GO" id="GO:0005886">
    <property type="term" value="C:plasma membrane"/>
    <property type="evidence" value="ECO:0007669"/>
    <property type="project" value="UniProtKB-SubCell"/>
</dbReference>
<feature type="transmembrane region" description="Helical" evidence="9">
    <location>
        <begin position="516"/>
        <end position="533"/>
    </location>
</feature>